<gene>
    <name evidence="13" type="ORF">IMG5_072110</name>
</gene>
<sequence length="694" mass="81550">MYLNQKEIDESLKICQDEFNENSILKQQTVSIYLNNLQFTWPNRIQTKQDFEKQIDEKNDIQIKLLDNNDDQINQDFKLIIDNLIINKGTLNIIVGQIGCGKSAFLQSILNEMDCQINNNVNQGQKQIIVNGNIAYVSQNHWLQTKTIRENILFGKDFEQEWYDQCVEVCDLQIDFGYFWKKDQKVIASGGSNLSGGQRQRIAICRAIYSKKDIYLFDDIFSSLDAHVVEKIFEKAIIGLLIQKLRKTVIFVTSHYGVIKFDIYLQYFKSMNYFIFFLYLLFIAFNHVVQFFIDFWLRDYVSKDQNSYFYEFMNRFFNYNFEETFLFQIYLILLINVFNCLFYFLSSILSCQSIFKKLNKSIIYSKMSFFDKNPVGRIVCRISNDVGQVDHDIPFSFHETLNQFMIVQYFKNDLEKPEEVLQGNLEENELNIEEKSGNYDIIFKDLYITYDQVTNIDKNQKDIQFALKNINLKIKKGEKIAFCGRTGSGKTSILNIIFNLYPFQFGSIFIDGKNIKQYSIKELRSKMSIIPQFGFLYNSSLKDNLDPDSFFSKEDVEQKINQTNLKLNIQNEQQQEINDNQKIDLDYKVENGGNNLSNGQKQIINFLRIILRDTDIICLDEATSNMDPQTDQELHDQLFKLAENKTLLVITHRLENIDKFDRVVVLDNGSIVECGHVSQLRQIKDGFFNRLLKH</sequence>
<dbReference type="FunFam" id="3.40.50.300:FF:001172">
    <property type="entry name" value="Cystic fibrosis transmembrane conductance regulator"/>
    <property type="match status" value="1"/>
</dbReference>
<feature type="domain" description="ABC transporter" evidence="11">
    <location>
        <begin position="63"/>
        <end position="305"/>
    </location>
</feature>
<dbReference type="GO" id="GO:0005524">
    <property type="term" value="F:ATP binding"/>
    <property type="evidence" value="ECO:0007669"/>
    <property type="project" value="UniProtKB-KW"/>
</dbReference>
<evidence type="ECO:0000256" key="4">
    <source>
        <dbReference type="ARBA" id="ARBA00022737"/>
    </source>
</evidence>
<dbReference type="AlphaFoldDB" id="G0QPX1"/>
<dbReference type="GO" id="GO:0140359">
    <property type="term" value="F:ABC-type transporter activity"/>
    <property type="evidence" value="ECO:0007669"/>
    <property type="project" value="InterPro"/>
</dbReference>
<dbReference type="PROSITE" id="PS50893">
    <property type="entry name" value="ABC_TRANSPORTER_2"/>
    <property type="match status" value="2"/>
</dbReference>
<keyword evidence="8 10" id="KW-0472">Membrane</keyword>
<dbReference type="SMART" id="SM00382">
    <property type="entry name" value="AAA"/>
    <property type="match status" value="2"/>
</dbReference>
<dbReference type="STRING" id="857967.G0QPX1"/>
<feature type="transmembrane region" description="Helical" evidence="10">
    <location>
        <begin position="273"/>
        <end position="293"/>
    </location>
</feature>
<protein>
    <recommendedName>
        <fullName evidence="15">ABC transporter domain-containing protein</fullName>
    </recommendedName>
</protein>
<keyword evidence="7 10" id="KW-1133">Transmembrane helix</keyword>
<dbReference type="Gene3D" id="3.40.50.300">
    <property type="entry name" value="P-loop containing nucleotide triphosphate hydrolases"/>
    <property type="match status" value="2"/>
</dbReference>
<dbReference type="InterPro" id="IPR036640">
    <property type="entry name" value="ABC1_TM_sf"/>
</dbReference>
<dbReference type="InParanoid" id="G0QPX1"/>
<dbReference type="InterPro" id="IPR027417">
    <property type="entry name" value="P-loop_NTPase"/>
</dbReference>
<dbReference type="EMBL" id="GL983584">
    <property type="protein sequence ID" value="EGR32733.1"/>
    <property type="molecule type" value="Genomic_DNA"/>
</dbReference>
<dbReference type="OrthoDB" id="6500128at2759"/>
<keyword evidence="14" id="KW-1185">Reference proteome</keyword>
<reference evidence="13 14" key="1">
    <citation type="submission" date="2011-07" db="EMBL/GenBank/DDBJ databases">
        <authorList>
            <person name="Coyne R."/>
            <person name="Brami D."/>
            <person name="Johnson J."/>
            <person name="Hostetler J."/>
            <person name="Hannick L."/>
            <person name="Clark T."/>
            <person name="Cassidy-Hanley D."/>
            <person name="Inman J."/>
        </authorList>
    </citation>
    <scope>NUCLEOTIDE SEQUENCE [LARGE SCALE GENOMIC DNA]</scope>
    <source>
        <strain evidence="13 14">G5</strain>
    </source>
</reference>
<dbReference type="eggNOG" id="KOG0054">
    <property type="taxonomic scope" value="Eukaryota"/>
</dbReference>
<dbReference type="PROSITE" id="PS50929">
    <property type="entry name" value="ABC_TM1F"/>
    <property type="match status" value="1"/>
</dbReference>
<dbReference type="GO" id="GO:0016887">
    <property type="term" value="F:ATP hydrolysis activity"/>
    <property type="evidence" value="ECO:0007669"/>
    <property type="project" value="InterPro"/>
</dbReference>
<dbReference type="PROSITE" id="PS00211">
    <property type="entry name" value="ABC_TRANSPORTER_1"/>
    <property type="match status" value="1"/>
</dbReference>
<evidence type="ECO:0000256" key="3">
    <source>
        <dbReference type="ARBA" id="ARBA00022692"/>
    </source>
</evidence>
<evidence type="ECO:0000259" key="12">
    <source>
        <dbReference type="PROSITE" id="PS50929"/>
    </source>
</evidence>
<keyword evidence="4" id="KW-0677">Repeat</keyword>
<keyword evidence="3 10" id="KW-0812">Transmembrane</keyword>
<dbReference type="GeneID" id="14908898"/>
<keyword evidence="2" id="KW-0813">Transport</keyword>
<evidence type="ECO:0008006" key="15">
    <source>
        <dbReference type="Google" id="ProtNLM"/>
    </source>
</evidence>
<comment type="subcellular location">
    <subcellularLocation>
        <location evidence="1">Membrane</location>
        <topology evidence="1">Multi-pass membrane protein</topology>
    </subcellularLocation>
</comment>
<evidence type="ECO:0000256" key="9">
    <source>
        <dbReference type="ARBA" id="ARBA00023180"/>
    </source>
</evidence>
<feature type="domain" description="ABC transmembrane type-1" evidence="12">
    <location>
        <begin position="274"/>
        <end position="407"/>
    </location>
</feature>
<dbReference type="GO" id="GO:0016020">
    <property type="term" value="C:membrane"/>
    <property type="evidence" value="ECO:0007669"/>
    <property type="project" value="UniProtKB-SubCell"/>
</dbReference>
<feature type="domain" description="ABC transporter" evidence="11">
    <location>
        <begin position="451"/>
        <end position="693"/>
    </location>
</feature>
<evidence type="ECO:0000256" key="2">
    <source>
        <dbReference type="ARBA" id="ARBA00022448"/>
    </source>
</evidence>
<evidence type="ECO:0000256" key="1">
    <source>
        <dbReference type="ARBA" id="ARBA00004141"/>
    </source>
</evidence>
<keyword evidence="9" id="KW-0325">Glycoprotein</keyword>
<evidence type="ECO:0000256" key="8">
    <source>
        <dbReference type="ARBA" id="ARBA00023136"/>
    </source>
</evidence>
<proteinExistence type="predicted"/>
<dbReference type="SUPFAM" id="SSF52540">
    <property type="entry name" value="P-loop containing nucleoside triphosphate hydrolases"/>
    <property type="match status" value="2"/>
</dbReference>
<dbReference type="Proteomes" id="UP000008983">
    <property type="component" value="Unassembled WGS sequence"/>
</dbReference>
<keyword evidence="5" id="KW-0547">Nucleotide-binding</keyword>
<keyword evidence="6" id="KW-0067">ATP-binding</keyword>
<dbReference type="Pfam" id="PF00664">
    <property type="entry name" value="ABC_membrane"/>
    <property type="match status" value="1"/>
</dbReference>
<dbReference type="InterPro" id="IPR017871">
    <property type="entry name" value="ABC_transporter-like_CS"/>
</dbReference>
<dbReference type="Gene3D" id="1.20.1560.10">
    <property type="entry name" value="ABC transporter type 1, transmembrane domain"/>
    <property type="match status" value="1"/>
</dbReference>
<feature type="transmembrane region" description="Helical" evidence="10">
    <location>
        <begin position="325"/>
        <end position="351"/>
    </location>
</feature>
<dbReference type="OMA" id="EELWPTK"/>
<dbReference type="SUPFAM" id="SSF90123">
    <property type="entry name" value="ABC transporter transmembrane region"/>
    <property type="match status" value="1"/>
</dbReference>
<dbReference type="Pfam" id="PF00005">
    <property type="entry name" value="ABC_tran"/>
    <property type="match status" value="2"/>
</dbReference>
<evidence type="ECO:0000259" key="11">
    <source>
        <dbReference type="PROSITE" id="PS50893"/>
    </source>
</evidence>
<dbReference type="RefSeq" id="XP_004036719.1">
    <property type="nucleotide sequence ID" value="XM_004036671.1"/>
</dbReference>
<dbReference type="PANTHER" id="PTHR24223">
    <property type="entry name" value="ATP-BINDING CASSETTE SUB-FAMILY C"/>
    <property type="match status" value="1"/>
</dbReference>
<dbReference type="InterPro" id="IPR050173">
    <property type="entry name" value="ABC_transporter_C-like"/>
</dbReference>
<dbReference type="InterPro" id="IPR003439">
    <property type="entry name" value="ABC_transporter-like_ATP-bd"/>
</dbReference>
<accession>G0QPX1</accession>
<dbReference type="InterPro" id="IPR011527">
    <property type="entry name" value="ABC1_TM_dom"/>
</dbReference>
<evidence type="ECO:0000313" key="14">
    <source>
        <dbReference type="Proteomes" id="UP000008983"/>
    </source>
</evidence>
<evidence type="ECO:0000313" key="13">
    <source>
        <dbReference type="EMBL" id="EGR32733.1"/>
    </source>
</evidence>
<organism evidence="13 14">
    <name type="scientific">Ichthyophthirius multifiliis</name>
    <name type="common">White spot disease agent</name>
    <name type="synonym">Ich</name>
    <dbReference type="NCBI Taxonomy" id="5932"/>
    <lineage>
        <taxon>Eukaryota</taxon>
        <taxon>Sar</taxon>
        <taxon>Alveolata</taxon>
        <taxon>Ciliophora</taxon>
        <taxon>Intramacronucleata</taxon>
        <taxon>Oligohymenophorea</taxon>
        <taxon>Hymenostomatida</taxon>
        <taxon>Ophryoglenina</taxon>
        <taxon>Ichthyophthirius</taxon>
    </lineage>
</organism>
<evidence type="ECO:0000256" key="10">
    <source>
        <dbReference type="SAM" id="Phobius"/>
    </source>
</evidence>
<dbReference type="InterPro" id="IPR003593">
    <property type="entry name" value="AAA+_ATPase"/>
</dbReference>
<dbReference type="PANTHER" id="PTHR24223:SF330">
    <property type="entry name" value="ATP-BINDING CASSETTE SUB-FAMILY C MEMBER 10"/>
    <property type="match status" value="1"/>
</dbReference>
<evidence type="ECO:0000256" key="6">
    <source>
        <dbReference type="ARBA" id="ARBA00022840"/>
    </source>
</evidence>
<evidence type="ECO:0000256" key="7">
    <source>
        <dbReference type="ARBA" id="ARBA00022989"/>
    </source>
</evidence>
<evidence type="ECO:0000256" key="5">
    <source>
        <dbReference type="ARBA" id="ARBA00022741"/>
    </source>
</evidence>
<name>G0QPX1_ICHMU</name>